<feature type="transmembrane region" description="Helical" evidence="6">
    <location>
        <begin position="255"/>
        <end position="275"/>
    </location>
</feature>
<evidence type="ECO:0000256" key="6">
    <source>
        <dbReference type="SAM" id="Phobius"/>
    </source>
</evidence>
<feature type="region of interest" description="Disordered" evidence="5">
    <location>
        <begin position="396"/>
        <end position="427"/>
    </location>
</feature>
<keyword evidence="2 6" id="KW-0812">Transmembrane</keyword>
<dbReference type="PANTHER" id="PTHR23514:SF13">
    <property type="entry name" value="INNER MEMBRANE PROTEIN YBJJ"/>
    <property type="match status" value="1"/>
</dbReference>
<feature type="transmembrane region" description="Helical" evidence="6">
    <location>
        <begin position="51"/>
        <end position="72"/>
    </location>
</feature>
<gene>
    <name evidence="8" type="ORF">ABUL08_03890</name>
    <name evidence="7" type="ORF">VK199_03885</name>
</gene>
<organism evidence="7">
    <name type="scientific">Micromonospora sp. CCTCC AA 2012012</name>
    <dbReference type="NCBI Taxonomy" id="3111921"/>
    <lineage>
        <taxon>Bacteria</taxon>
        <taxon>Bacillati</taxon>
        <taxon>Actinomycetota</taxon>
        <taxon>Actinomycetes</taxon>
        <taxon>Micromonosporales</taxon>
        <taxon>Micromonosporaceae</taxon>
        <taxon>Micromonospora</taxon>
    </lineage>
</organism>
<dbReference type="SUPFAM" id="SSF103473">
    <property type="entry name" value="MFS general substrate transporter"/>
    <property type="match status" value="1"/>
</dbReference>
<feature type="transmembrane region" description="Helical" evidence="6">
    <location>
        <begin position="20"/>
        <end position="39"/>
    </location>
</feature>
<dbReference type="InterPro" id="IPR036259">
    <property type="entry name" value="MFS_trans_sf"/>
</dbReference>
<keyword evidence="4 6" id="KW-0472">Membrane</keyword>
<feature type="transmembrane region" description="Helical" evidence="6">
    <location>
        <begin position="84"/>
        <end position="117"/>
    </location>
</feature>
<dbReference type="EMBL" id="CP157762">
    <property type="protein sequence ID" value="XBP94561.1"/>
    <property type="molecule type" value="Genomic_DNA"/>
</dbReference>
<name>A0AAU7MD80_9ACTN</name>
<reference evidence="8" key="2">
    <citation type="submission" date="2024-06" db="EMBL/GenBank/DDBJ databases">
        <title>Micromonospora mangrovi CCTCC AA 2012012 genome sequences.</title>
        <authorList>
            <person name="Gao J."/>
        </authorList>
    </citation>
    <scope>NUCLEOTIDE SEQUENCE</scope>
    <source>
        <strain evidence="8">CCTCC AA 2012012</strain>
    </source>
</reference>
<evidence type="ECO:0000256" key="3">
    <source>
        <dbReference type="ARBA" id="ARBA00022989"/>
    </source>
</evidence>
<sequence length="427" mass="43658">MTSTTATPVTPTARRAATTATYAAFIGAGFAFASWASRIPQVRARLDLDPAALGLVLLAISAGSLLALPLSGPVVTRIGSSRTVIAMAVLLGVGLTTAALGSLAGVVPVVVGLFVLGFANGAWDVGMNVQGTVVERHLGRSIMSRFHAGFSLGTVAGALLGAAMVALHVSVAVHLTAAAVLVVAGVVWQARRFLADNDETEPDEAREVPRISALTAWREPRTLLIGVFVLAFAFTEGVGNDWISVAAIDGHHLPAALGTLAFAAFLTAMTIGRWFGPALLGRYGRTTVVRILALIGIAGVALFVFAPTPIYTFAGTLLWGLGASLGFPVGMSAGGDDPRRAAARVSVIASIGYCAFLAGPPTIGFLGDHLTVLRALIVVAALLGVATLIADTVRPLPATHPRSSKPPRAAGPNESGLRATTGAETGE</sequence>
<evidence type="ECO:0000256" key="1">
    <source>
        <dbReference type="ARBA" id="ARBA00004141"/>
    </source>
</evidence>
<evidence type="ECO:0000256" key="4">
    <source>
        <dbReference type="ARBA" id="ARBA00023136"/>
    </source>
</evidence>
<feature type="transmembrane region" description="Helical" evidence="6">
    <location>
        <begin position="223"/>
        <end position="243"/>
    </location>
</feature>
<evidence type="ECO:0000256" key="2">
    <source>
        <dbReference type="ARBA" id="ARBA00022692"/>
    </source>
</evidence>
<keyword evidence="3 6" id="KW-1133">Transmembrane helix</keyword>
<dbReference type="Pfam" id="PF07690">
    <property type="entry name" value="MFS_1"/>
    <property type="match status" value="1"/>
</dbReference>
<evidence type="ECO:0000313" key="7">
    <source>
        <dbReference type="EMBL" id="XBP94561.1"/>
    </source>
</evidence>
<evidence type="ECO:0000256" key="5">
    <source>
        <dbReference type="SAM" id="MobiDB-lite"/>
    </source>
</evidence>
<dbReference type="PANTHER" id="PTHR23514">
    <property type="entry name" value="BYPASS OF STOP CODON PROTEIN 6"/>
    <property type="match status" value="1"/>
</dbReference>
<dbReference type="RefSeq" id="WP_350934579.1">
    <property type="nucleotide sequence ID" value="NZ_CP157762.1"/>
</dbReference>
<dbReference type="GO" id="GO:0022857">
    <property type="term" value="F:transmembrane transporter activity"/>
    <property type="evidence" value="ECO:0007669"/>
    <property type="project" value="InterPro"/>
</dbReference>
<feature type="transmembrane region" description="Helical" evidence="6">
    <location>
        <begin position="146"/>
        <end position="165"/>
    </location>
</feature>
<dbReference type="InterPro" id="IPR051788">
    <property type="entry name" value="MFS_Transporter"/>
</dbReference>
<dbReference type="GO" id="GO:0016020">
    <property type="term" value="C:membrane"/>
    <property type="evidence" value="ECO:0007669"/>
    <property type="project" value="UniProtKB-SubCell"/>
</dbReference>
<comment type="subcellular location">
    <subcellularLocation>
        <location evidence="1">Membrane</location>
        <topology evidence="1">Multi-pass membrane protein</topology>
    </subcellularLocation>
</comment>
<feature type="transmembrane region" description="Helical" evidence="6">
    <location>
        <begin position="287"/>
        <end position="305"/>
    </location>
</feature>
<feature type="transmembrane region" description="Helical" evidence="6">
    <location>
        <begin position="371"/>
        <end position="393"/>
    </location>
</feature>
<evidence type="ECO:0000313" key="8">
    <source>
        <dbReference type="EMBL" id="XCH75260.1"/>
    </source>
</evidence>
<feature type="transmembrane region" description="Helical" evidence="6">
    <location>
        <begin position="171"/>
        <end position="188"/>
    </location>
</feature>
<proteinExistence type="predicted"/>
<dbReference type="InterPro" id="IPR011701">
    <property type="entry name" value="MFS"/>
</dbReference>
<protein>
    <submittedName>
        <fullName evidence="7">MFS transporter</fullName>
    </submittedName>
</protein>
<reference evidence="7" key="1">
    <citation type="submission" date="2024-01" db="EMBL/GenBank/DDBJ databases">
        <title>The genome sequence of Micromonospora mangrovi CCTCC AA 2012012.</title>
        <authorList>
            <person name="Gao J."/>
        </authorList>
    </citation>
    <scope>NUCLEOTIDE SEQUENCE</scope>
    <source>
        <strain evidence="7">CCTCC AA 2012012</strain>
    </source>
</reference>
<dbReference type="Gene3D" id="1.20.1250.20">
    <property type="entry name" value="MFS general substrate transporter like domains"/>
    <property type="match status" value="2"/>
</dbReference>
<dbReference type="EMBL" id="CP159342">
    <property type="protein sequence ID" value="XCH75260.1"/>
    <property type="molecule type" value="Genomic_DNA"/>
</dbReference>
<dbReference type="CDD" id="cd17393">
    <property type="entry name" value="MFS_MosC_like"/>
    <property type="match status" value="1"/>
</dbReference>
<accession>A0AAU7MD80</accession>
<feature type="transmembrane region" description="Helical" evidence="6">
    <location>
        <begin position="341"/>
        <end position="359"/>
    </location>
</feature>
<feature type="transmembrane region" description="Helical" evidence="6">
    <location>
        <begin position="311"/>
        <end position="329"/>
    </location>
</feature>
<dbReference type="AlphaFoldDB" id="A0AAU7MD80"/>